<accession>A0ABQ3UQI5</accession>
<dbReference type="Pfam" id="PF11611">
    <property type="entry name" value="DUF4352"/>
    <property type="match status" value="1"/>
</dbReference>
<keyword evidence="1" id="KW-0732">Signal</keyword>
<reference evidence="3 4" key="1">
    <citation type="journal article" date="2021" name="Int. J. Syst. Evol. Microbiol.">
        <title>Reticulibacter mediterranei gen. nov., sp. nov., within the new family Reticulibacteraceae fam. nov., and Ktedonospora formicarum gen. nov., sp. nov., Ktedonobacter robiniae sp. nov., Dictyobacter formicarum sp. nov. and Dictyobacter arantiisoli sp. nov., belonging to the class Ktedonobacteria.</title>
        <authorList>
            <person name="Yabe S."/>
            <person name="Zheng Y."/>
            <person name="Wang C.M."/>
            <person name="Sakai Y."/>
            <person name="Abe K."/>
            <person name="Yokota A."/>
            <person name="Donadio S."/>
            <person name="Cavaletti L."/>
            <person name="Monciardini P."/>
        </authorList>
    </citation>
    <scope>NUCLEOTIDE SEQUENCE [LARGE SCALE GENOMIC DNA]</scope>
    <source>
        <strain evidence="3 4">SOSP1-30</strain>
    </source>
</reference>
<gene>
    <name evidence="3" type="ORF">KSB_34380</name>
</gene>
<feature type="domain" description="DUF4352" evidence="2">
    <location>
        <begin position="13"/>
        <end position="102"/>
    </location>
</feature>
<proteinExistence type="predicted"/>
<dbReference type="Proteomes" id="UP000654345">
    <property type="component" value="Unassembled WGS sequence"/>
</dbReference>
<organism evidence="3 4">
    <name type="scientific">Ktedonobacter robiniae</name>
    <dbReference type="NCBI Taxonomy" id="2778365"/>
    <lineage>
        <taxon>Bacteria</taxon>
        <taxon>Bacillati</taxon>
        <taxon>Chloroflexota</taxon>
        <taxon>Ktedonobacteria</taxon>
        <taxon>Ktedonobacterales</taxon>
        <taxon>Ktedonobacteraceae</taxon>
        <taxon>Ktedonobacter</taxon>
    </lineage>
</organism>
<evidence type="ECO:0000259" key="2">
    <source>
        <dbReference type="Pfam" id="PF11611"/>
    </source>
</evidence>
<evidence type="ECO:0000313" key="4">
    <source>
        <dbReference type="Proteomes" id="UP000654345"/>
    </source>
</evidence>
<comment type="caution">
    <text evidence="3">The sequence shown here is derived from an EMBL/GenBank/DDBJ whole genome shotgun (WGS) entry which is preliminary data.</text>
</comment>
<dbReference type="InterPro" id="IPR029051">
    <property type="entry name" value="DUF4352"/>
</dbReference>
<evidence type="ECO:0000256" key="1">
    <source>
        <dbReference type="ARBA" id="ARBA00022729"/>
    </source>
</evidence>
<dbReference type="InterPro" id="IPR029050">
    <property type="entry name" value="Immunoprotect_excell_Ig-like"/>
</dbReference>
<evidence type="ECO:0000313" key="3">
    <source>
        <dbReference type="EMBL" id="GHO54963.1"/>
    </source>
</evidence>
<name>A0ABQ3UQI5_9CHLR</name>
<sequence length="111" mass="12094">MGDRTLIIYKVSKQKSANANSTFVKLDLAIMNASEKEIQNLPAFFQLIGLEGDIFSYQYNSTDTFYGSVAVHTTATGSIVFQLPTAAATGLNLLYRPEVAQETVIVPLTVT</sequence>
<keyword evidence="4" id="KW-1185">Reference proteome</keyword>
<protein>
    <recommendedName>
        <fullName evidence="2">DUF4352 domain-containing protein</fullName>
    </recommendedName>
</protein>
<dbReference type="EMBL" id="BNJG01000001">
    <property type="protein sequence ID" value="GHO54963.1"/>
    <property type="molecule type" value="Genomic_DNA"/>
</dbReference>
<dbReference type="Gene3D" id="2.60.40.1240">
    <property type="match status" value="1"/>
</dbReference>